<dbReference type="AlphaFoldDB" id="A0A8S1KNF9"/>
<gene>
    <name evidence="1" type="ORF">PSON_ATCC_30995.1.T0060507</name>
</gene>
<evidence type="ECO:0000313" key="1">
    <source>
        <dbReference type="EMBL" id="CAD8052544.1"/>
    </source>
</evidence>
<keyword evidence="2" id="KW-1185">Reference proteome</keyword>
<organism evidence="1 2">
    <name type="scientific">Paramecium sonneborni</name>
    <dbReference type="NCBI Taxonomy" id="65129"/>
    <lineage>
        <taxon>Eukaryota</taxon>
        <taxon>Sar</taxon>
        <taxon>Alveolata</taxon>
        <taxon>Ciliophora</taxon>
        <taxon>Intramacronucleata</taxon>
        <taxon>Oligohymenophorea</taxon>
        <taxon>Peniculida</taxon>
        <taxon>Parameciidae</taxon>
        <taxon>Paramecium</taxon>
    </lineage>
</organism>
<protein>
    <submittedName>
        <fullName evidence="1">Uncharacterized protein</fullName>
    </submittedName>
</protein>
<evidence type="ECO:0000313" key="2">
    <source>
        <dbReference type="Proteomes" id="UP000692954"/>
    </source>
</evidence>
<dbReference type="EMBL" id="CAJJDN010000006">
    <property type="protein sequence ID" value="CAD8052544.1"/>
    <property type="molecule type" value="Genomic_DNA"/>
</dbReference>
<comment type="caution">
    <text evidence="1">The sequence shown here is derived from an EMBL/GenBank/DDBJ whole genome shotgun (WGS) entry which is preliminary data.</text>
</comment>
<proteinExistence type="predicted"/>
<dbReference type="Proteomes" id="UP000692954">
    <property type="component" value="Unassembled WGS sequence"/>
</dbReference>
<accession>A0A8S1KNF9</accession>
<name>A0A8S1KNF9_9CILI</name>
<reference evidence="1" key="1">
    <citation type="submission" date="2021-01" db="EMBL/GenBank/DDBJ databases">
        <authorList>
            <consortium name="Genoscope - CEA"/>
            <person name="William W."/>
        </authorList>
    </citation>
    <scope>NUCLEOTIDE SEQUENCE</scope>
</reference>
<sequence>MLLKRESEELFSLQQIKIQYQPQINQILQMISSSVFIYQMVIQNLSLIKVQPFKDKKLLSLVSQILTQDDLKQQSEEKDKKQKQILNEKMSNINHKNFLTYFQRLQTQLQINQI</sequence>